<evidence type="ECO:0000256" key="18">
    <source>
        <dbReference type="PIRSR" id="PIRSR000233-1"/>
    </source>
</evidence>
<gene>
    <name evidence="21" type="ORF">jhhlp_008358</name>
</gene>
<dbReference type="Pfam" id="PF00174">
    <property type="entry name" value="Oxidored_molyb"/>
    <property type="match status" value="1"/>
</dbReference>
<dbReference type="GO" id="GO:0042128">
    <property type="term" value="P:nitrate assimilation"/>
    <property type="evidence" value="ECO:0007669"/>
    <property type="project" value="UniProtKB-KW"/>
</dbReference>
<dbReference type="Pfam" id="PF00173">
    <property type="entry name" value="Cyt-b5"/>
    <property type="match status" value="1"/>
</dbReference>
<dbReference type="Gene3D" id="3.40.50.80">
    <property type="entry name" value="Nucleotide-binding domain of ferredoxin-NADP reductase (FNR) module"/>
    <property type="match status" value="1"/>
</dbReference>
<dbReference type="SUPFAM" id="SSF55856">
    <property type="entry name" value="Cytochrome b5-like heme/steroid binding domain"/>
    <property type="match status" value="1"/>
</dbReference>
<evidence type="ECO:0000256" key="9">
    <source>
        <dbReference type="ARBA" id="ARBA00022723"/>
    </source>
</evidence>
<dbReference type="PRINTS" id="PR00371">
    <property type="entry name" value="FPNCR"/>
</dbReference>
<dbReference type="VEuPathDB" id="FungiDB:jhhlp_008358"/>
<evidence type="ECO:0000256" key="4">
    <source>
        <dbReference type="ARBA" id="ARBA00006253"/>
    </source>
</evidence>
<keyword evidence="8" id="KW-0285">Flavoprotein</keyword>
<dbReference type="PRINTS" id="PR00407">
    <property type="entry name" value="EUMOPTERIN"/>
</dbReference>
<protein>
    <recommendedName>
        <fullName evidence="17">Nitrate reductase</fullName>
    </recommendedName>
</protein>
<dbReference type="Gene3D" id="3.10.120.10">
    <property type="entry name" value="Cytochrome b5-like heme/steroid binding domain"/>
    <property type="match status" value="1"/>
</dbReference>
<dbReference type="Gene3D" id="3.90.420.10">
    <property type="entry name" value="Oxidoreductase, molybdopterin-binding domain"/>
    <property type="match status" value="1"/>
</dbReference>
<dbReference type="InterPro" id="IPR008333">
    <property type="entry name" value="Cbr1-like_FAD-bd_dom"/>
</dbReference>
<dbReference type="STRING" id="41688.A0A2N3MXU4"/>
<feature type="binding site" evidence="18">
    <location>
        <position position="124"/>
    </location>
    <ligand>
        <name>Mo-molybdopterin</name>
        <dbReference type="ChEBI" id="CHEBI:71302"/>
    </ligand>
    <ligandPart>
        <name>Mo</name>
        <dbReference type="ChEBI" id="CHEBI:28685"/>
    </ligandPart>
</feature>
<dbReference type="PRINTS" id="PR00363">
    <property type="entry name" value="CYTOCHROMEB5"/>
</dbReference>
<evidence type="ECO:0000256" key="14">
    <source>
        <dbReference type="ARBA" id="ARBA00023063"/>
    </source>
</evidence>
<evidence type="ECO:0000256" key="8">
    <source>
        <dbReference type="ARBA" id="ARBA00022630"/>
    </source>
</evidence>
<dbReference type="InterPro" id="IPR017938">
    <property type="entry name" value="Riboflavin_synthase-like_b-brl"/>
</dbReference>
<dbReference type="GO" id="GO:0043546">
    <property type="term" value="F:molybdopterin cofactor binding"/>
    <property type="evidence" value="ECO:0007669"/>
    <property type="project" value="TreeGrafter"/>
</dbReference>
<evidence type="ECO:0000256" key="5">
    <source>
        <dbReference type="ARBA" id="ARBA00011738"/>
    </source>
</evidence>
<dbReference type="EMBL" id="NLAX01001623">
    <property type="protein sequence ID" value="PKS04992.1"/>
    <property type="molecule type" value="Genomic_DNA"/>
</dbReference>
<dbReference type="InterPro" id="IPR039261">
    <property type="entry name" value="FNR_nucleotide-bd"/>
</dbReference>
<dbReference type="SUPFAM" id="SSF52343">
    <property type="entry name" value="Ferredoxin reductase-like, C-terminal NADP-linked domain"/>
    <property type="match status" value="1"/>
</dbReference>
<dbReference type="SUPFAM" id="SSF56524">
    <property type="entry name" value="Oxidoreductase molybdopterin-binding domain"/>
    <property type="match status" value="1"/>
</dbReference>
<dbReference type="InterPro" id="IPR036374">
    <property type="entry name" value="OxRdtase_Mopterin-bd_sf"/>
</dbReference>
<dbReference type="InParanoid" id="A0A2N3MXU4"/>
<evidence type="ECO:0000256" key="16">
    <source>
        <dbReference type="ARBA" id="ARBA00049155"/>
    </source>
</evidence>
<evidence type="ECO:0000256" key="15">
    <source>
        <dbReference type="ARBA" id="ARBA00023157"/>
    </source>
</evidence>
<accession>A0A2N3MXU4</accession>
<dbReference type="FunFam" id="3.90.420.10:FF:000005">
    <property type="entry name" value="Nitrate reductase"/>
    <property type="match status" value="1"/>
</dbReference>
<dbReference type="PIRSF" id="PIRSF000233">
    <property type="entry name" value="Nitr_rd_NADH"/>
    <property type="match status" value="1"/>
</dbReference>
<dbReference type="InterPro" id="IPR001199">
    <property type="entry name" value="Cyt_B5-like_heme/steroid-bd"/>
</dbReference>
<dbReference type="GO" id="GO:0050464">
    <property type="term" value="F:nitrate reductase (NADPH) activity"/>
    <property type="evidence" value="ECO:0007669"/>
    <property type="project" value="UniProtKB-EC"/>
</dbReference>
<dbReference type="Gene3D" id="2.60.40.650">
    <property type="match status" value="1"/>
</dbReference>
<keyword evidence="12" id="KW-0560">Oxidoreductase</keyword>
<dbReference type="InterPro" id="IPR036400">
    <property type="entry name" value="Cyt_B5-like_heme/steroid_sf"/>
</dbReference>
<dbReference type="GO" id="GO:0006790">
    <property type="term" value="P:sulfur compound metabolic process"/>
    <property type="evidence" value="ECO:0007669"/>
    <property type="project" value="TreeGrafter"/>
</dbReference>
<evidence type="ECO:0000256" key="6">
    <source>
        <dbReference type="ARBA" id="ARBA00022505"/>
    </source>
</evidence>
<dbReference type="PANTHER" id="PTHR19372:SF7">
    <property type="entry name" value="SULFITE OXIDASE, MITOCHONDRIAL"/>
    <property type="match status" value="1"/>
</dbReference>
<dbReference type="InterPro" id="IPR014756">
    <property type="entry name" value="Ig_E-set"/>
</dbReference>
<dbReference type="InterPro" id="IPR008335">
    <property type="entry name" value="Mopterin_OxRdtase_euk"/>
</dbReference>
<dbReference type="Pfam" id="PF00175">
    <property type="entry name" value="NAD_binding_1"/>
    <property type="match status" value="1"/>
</dbReference>
<organism evidence="21 22">
    <name type="scientific">Lomentospora prolificans</name>
    <dbReference type="NCBI Taxonomy" id="41688"/>
    <lineage>
        <taxon>Eukaryota</taxon>
        <taxon>Fungi</taxon>
        <taxon>Dikarya</taxon>
        <taxon>Ascomycota</taxon>
        <taxon>Pezizomycotina</taxon>
        <taxon>Sordariomycetes</taxon>
        <taxon>Hypocreomycetidae</taxon>
        <taxon>Microascales</taxon>
        <taxon>Microascaceae</taxon>
        <taxon>Lomentospora</taxon>
    </lineage>
</organism>
<comment type="similarity">
    <text evidence="4 17">Belongs to the nitrate reductase family.</text>
</comment>
<dbReference type="InterPro" id="IPR012137">
    <property type="entry name" value="Nitr_rd_NADH"/>
</dbReference>
<dbReference type="SUPFAM" id="SSF63380">
    <property type="entry name" value="Riboflavin synthase domain-like"/>
    <property type="match status" value="1"/>
</dbReference>
<evidence type="ECO:0000256" key="3">
    <source>
        <dbReference type="ARBA" id="ARBA00003838"/>
    </source>
</evidence>
<dbReference type="PROSITE" id="PS50255">
    <property type="entry name" value="CYTOCHROME_B5_2"/>
    <property type="match status" value="1"/>
</dbReference>
<dbReference type="PANTHER" id="PTHR19372">
    <property type="entry name" value="SULFITE REDUCTASE"/>
    <property type="match status" value="1"/>
</dbReference>
<keyword evidence="11" id="KW-0521">NADP</keyword>
<reference evidence="21 22" key="1">
    <citation type="journal article" date="2017" name="G3 (Bethesda)">
        <title>First Draft Genome Sequence of the Pathogenic Fungus Lomentospora prolificans (Formerly Scedosporium prolificans).</title>
        <authorList>
            <person name="Luo R."/>
            <person name="Zimin A."/>
            <person name="Workman R."/>
            <person name="Fan Y."/>
            <person name="Pertea G."/>
            <person name="Grossman N."/>
            <person name="Wear M.P."/>
            <person name="Jia B."/>
            <person name="Miller H."/>
            <person name="Casadevall A."/>
            <person name="Timp W."/>
            <person name="Zhang S.X."/>
            <person name="Salzberg S.L."/>
        </authorList>
    </citation>
    <scope>NUCLEOTIDE SEQUENCE [LARGE SCALE GENOMIC DNA]</scope>
    <source>
        <strain evidence="21 22">JHH-5317</strain>
    </source>
</reference>
<evidence type="ECO:0000259" key="19">
    <source>
        <dbReference type="PROSITE" id="PS50255"/>
    </source>
</evidence>
<keyword evidence="13" id="KW-0408">Iron</keyword>
<dbReference type="GO" id="GO:0020037">
    <property type="term" value="F:heme binding"/>
    <property type="evidence" value="ECO:0007669"/>
    <property type="project" value="InterPro"/>
</dbReference>
<dbReference type="Proteomes" id="UP000233524">
    <property type="component" value="Unassembled WGS sequence"/>
</dbReference>
<dbReference type="Gene3D" id="2.40.30.10">
    <property type="entry name" value="Translation factors"/>
    <property type="match status" value="1"/>
</dbReference>
<evidence type="ECO:0000256" key="2">
    <source>
        <dbReference type="ARBA" id="ARBA00001974"/>
    </source>
</evidence>
<keyword evidence="10" id="KW-0274">FAD</keyword>
<evidence type="ECO:0000256" key="17">
    <source>
        <dbReference type="PIRNR" id="PIRNR000233"/>
    </source>
</evidence>
<keyword evidence="7" id="KW-0349">Heme</keyword>
<comment type="function">
    <text evidence="3 17">Nitrate reductase is a key enzyme involved in the first step of nitrate assimilation in plants, fungi and bacteria.</text>
</comment>
<feature type="domain" description="FAD-binding FR-type" evidence="20">
    <location>
        <begin position="608"/>
        <end position="718"/>
    </location>
</feature>
<dbReference type="Pfam" id="PF03404">
    <property type="entry name" value="Mo-co_dimer"/>
    <property type="match status" value="1"/>
</dbReference>
<comment type="subunit">
    <text evidence="5">Homodimer.</text>
</comment>
<name>A0A2N3MXU4_9PEZI</name>
<dbReference type="SUPFAM" id="SSF81296">
    <property type="entry name" value="E set domains"/>
    <property type="match status" value="1"/>
</dbReference>
<comment type="caution">
    <text evidence="21">The sequence shown here is derived from an EMBL/GenBank/DDBJ whole genome shotgun (WGS) entry which is preliminary data.</text>
</comment>
<comment type="cofactor">
    <cofactor evidence="1">
        <name>heme</name>
        <dbReference type="ChEBI" id="CHEBI:30413"/>
    </cofactor>
</comment>
<dbReference type="Pfam" id="PF00970">
    <property type="entry name" value="FAD_binding_6"/>
    <property type="match status" value="1"/>
</dbReference>
<dbReference type="OrthoDB" id="432685at2759"/>
<dbReference type="InterPro" id="IPR001709">
    <property type="entry name" value="Flavoprot_Pyr_Nucl_cyt_Rdtase"/>
</dbReference>
<keyword evidence="9 18" id="KW-0479">Metal-binding</keyword>
<dbReference type="PROSITE" id="PS51384">
    <property type="entry name" value="FAD_FR"/>
    <property type="match status" value="1"/>
</dbReference>
<dbReference type="InterPro" id="IPR001433">
    <property type="entry name" value="OxRdtase_FAD/NAD-bd"/>
</dbReference>
<evidence type="ECO:0000313" key="21">
    <source>
        <dbReference type="EMBL" id="PKS04992.1"/>
    </source>
</evidence>
<dbReference type="InterPro" id="IPR005066">
    <property type="entry name" value="MoCF_OxRdtse_dimer"/>
</dbReference>
<dbReference type="GO" id="GO:0006809">
    <property type="term" value="P:nitric oxide biosynthetic process"/>
    <property type="evidence" value="ECO:0007669"/>
    <property type="project" value="InterPro"/>
</dbReference>
<evidence type="ECO:0000256" key="10">
    <source>
        <dbReference type="ARBA" id="ARBA00022827"/>
    </source>
</evidence>
<feature type="domain" description="Cytochrome b5 heme-binding" evidence="19">
    <location>
        <begin position="506"/>
        <end position="581"/>
    </location>
</feature>
<proteinExistence type="inferred from homology"/>
<dbReference type="CDD" id="cd06183">
    <property type="entry name" value="cyt_b5_reduct_like"/>
    <property type="match status" value="1"/>
</dbReference>
<comment type="cofactor">
    <cofactor evidence="2">
        <name>FAD</name>
        <dbReference type="ChEBI" id="CHEBI:57692"/>
    </cofactor>
</comment>
<sequence>MAAVETRLVKLPAPPSQVPASQVLDKDKDTPDNHVARDGRLIRLTGVHPFNAEAPLTALYDEGFLTSANLFYVRNHGPVPKVLDEEVLTWEFSVEGLVEYPFTITLQQLIEEFEQITLPITLVCAGNRRKEQNTVRKTKGFSWGAAGLSTALFTGTLMANVLRRAKPLRCAKYLCMEGADKLPNGHYGTSLKLNWVMDPNKGIMLAHGMNGSPLQPDHGRPLRAVVPGQIGGRSVKWLKRLIVTAEPSDNWYHYYDNKVLPYAEPNPQARSFTNSNISTVVTPEMSAAEPAWWRDERYAIYDLNVNSAVVYPQHDEVLDLTIPSQEYPLRGYAYSGGGRRITRVEISLDSGRSWRLAEVDYPEDRFRETEIEVFGGRLDMYDRETCFCWCFWSYNVSMLELRNSDSILVRAMDESMMCQPRDIYWSVLGMMNNPWFRVTIEKGDQWIRFQHPTSLLPGTTGWMEKVKKAGGDLLNGRWGERGAAGFEEPLTPPVEEVITMTNPNATRIFTLEEFKAESSQEKPLFVLDGQIYDGTAYLQDHPGGAQSILTSAGADVTEDFMAIHSENAKAMMRDYHIGSLDEDGRKQLGASADQEELPSSRNEFLHPRHWVKATLGSIKTLSSDTKVFNFTFDQHQTVGLPIGQHLMLRIKDPANGESIIRAYTPVSEGTQKGSVDLLIKLYLPTAALAGGKMTTALDKVPVGAEVEFKGPIGKLEYLGRGEITISGVHRKVSSFVMICGGSGITPIFQVFRAVMQDREDTTFCTVLNGNRREEDILCREELDSLAGLKSQYCNLIHTLTSPSPEWTGQRGRISESMLIAEAQPAEGRIALICGPEAMEASARDNLKKIGWSENDMVFF</sequence>
<keyword evidence="22" id="KW-1185">Reference proteome</keyword>
<keyword evidence="14 17" id="KW-0534">Nitrate assimilation</keyword>
<dbReference type="AlphaFoldDB" id="A0A2N3MXU4"/>
<dbReference type="InterPro" id="IPR017927">
    <property type="entry name" value="FAD-bd_FR_type"/>
</dbReference>
<keyword evidence="15" id="KW-1015">Disulfide bond</keyword>
<dbReference type="GO" id="GO:0008482">
    <property type="term" value="F:sulfite oxidase activity"/>
    <property type="evidence" value="ECO:0007669"/>
    <property type="project" value="TreeGrafter"/>
</dbReference>
<dbReference type="InterPro" id="IPR000572">
    <property type="entry name" value="OxRdtase_Mopterin-bd_dom"/>
</dbReference>
<dbReference type="PRINTS" id="PR00406">
    <property type="entry name" value="CYTB5RDTASE"/>
</dbReference>
<evidence type="ECO:0000259" key="20">
    <source>
        <dbReference type="PROSITE" id="PS51384"/>
    </source>
</evidence>
<evidence type="ECO:0000256" key="12">
    <source>
        <dbReference type="ARBA" id="ARBA00023002"/>
    </source>
</evidence>
<dbReference type="GO" id="GO:0030151">
    <property type="term" value="F:molybdenum ion binding"/>
    <property type="evidence" value="ECO:0007669"/>
    <property type="project" value="InterPro"/>
</dbReference>
<comment type="catalytic activity">
    <reaction evidence="16">
        <text>nitrite + NADP(+) + H2O = nitrate + NADPH + H(+)</text>
        <dbReference type="Rhea" id="RHEA:19061"/>
        <dbReference type="ChEBI" id="CHEBI:15377"/>
        <dbReference type="ChEBI" id="CHEBI:15378"/>
        <dbReference type="ChEBI" id="CHEBI:16301"/>
        <dbReference type="ChEBI" id="CHEBI:17632"/>
        <dbReference type="ChEBI" id="CHEBI:57783"/>
        <dbReference type="ChEBI" id="CHEBI:58349"/>
        <dbReference type="EC" id="1.7.1.3"/>
    </reaction>
</comment>
<keyword evidence="6 18" id="KW-0500">Molybdenum</keyword>
<evidence type="ECO:0000256" key="7">
    <source>
        <dbReference type="ARBA" id="ARBA00022617"/>
    </source>
</evidence>
<evidence type="ECO:0000313" key="22">
    <source>
        <dbReference type="Proteomes" id="UP000233524"/>
    </source>
</evidence>
<evidence type="ECO:0000256" key="1">
    <source>
        <dbReference type="ARBA" id="ARBA00001971"/>
    </source>
</evidence>
<evidence type="ECO:0000256" key="13">
    <source>
        <dbReference type="ARBA" id="ARBA00023004"/>
    </source>
</evidence>
<dbReference type="InterPro" id="IPR018506">
    <property type="entry name" value="Cyt_B5_heme-BS"/>
</dbReference>
<evidence type="ECO:0000256" key="11">
    <source>
        <dbReference type="ARBA" id="ARBA00022857"/>
    </source>
</evidence>
<comment type="cofactor">
    <cofactor evidence="18">
        <name>Mo-molybdopterin</name>
        <dbReference type="ChEBI" id="CHEBI:71302"/>
    </cofactor>
    <text evidence="18">Binds 1 Mo-molybdopterin (Mo-MPT) cofactor per subunit.</text>
</comment>
<dbReference type="PROSITE" id="PS00191">
    <property type="entry name" value="CYTOCHROME_B5_1"/>
    <property type="match status" value="1"/>
</dbReference>
<dbReference type="SMART" id="SM01117">
    <property type="entry name" value="Cyt-b5"/>
    <property type="match status" value="1"/>
</dbReference>